<dbReference type="PANTHER" id="PTHR33531:SF7">
    <property type="entry name" value="HYPOTHETICAL MEMBRANE PROTEIN, CONSERVED"/>
    <property type="match status" value="1"/>
</dbReference>
<reference evidence="1 2" key="1">
    <citation type="submission" date="2019-04" db="EMBL/GenBank/DDBJ databases">
        <authorList>
            <person name="Van Vliet M D."/>
        </authorList>
    </citation>
    <scope>NUCLEOTIDE SEQUENCE [LARGE SCALE GENOMIC DNA]</scope>
    <source>
        <strain evidence="1 2">F1</strain>
    </source>
</reference>
<dbReference type="Proteomes" id="UP000366872">
    <property type="component" value="Unassembled WGS sequence"/>
</dbReference>
<dbReference type="Gene3D" id="1.20.1260.10">
    <property type="match status" value="1"/>
</dbReference>
<evidence type="ECO:0000313" key="2">
    <source>
        <dbReference type="Proteomes" id="UP000366872"/>
    </source>
</evidence>
<evidence type="ECO:0000313" key="1">
    <source>
        <dbReference type="EMBL" id="VGO16998.1"/>
    </source>
</evidence>
<dbReference type="RefSeq" id="WP_136082504.1">
    <property type="nucleotide sequence ID" value="NZ_CAAHFG010000004.1"/>
</dbReference>
<dbReference type="EMBL" id="CAAHFG010000004">
    <property type="protein sequence ID" value="VGO16998.1"/>
    <property type="molecule type" value="Genomic_DNA"/>
</dbReference>
<keyword evidence="2" id="KW-1185">Reference proteome</keyword>
<dbReference type="CDD" id="cd01045">
    <property type="entry name" value="Ferritin_like_AB"/>
    <property type="match status" value="1"/>
</dbReference>
<sequence length="158" mass="16872">MVNLVSLDEVFAIAVQIEDNAGKFYRKADELHGAETGVFSKLAAMEDGHKAKFENMRSAAPTGGAKELQAEGAMYLEAIASGYRVEGSPTATAALTAADSVADILRTGTELEKQAILFYEGLKKVVADEPTQQALDGIIEQEREHLVALMAELKKSGA</sequence>
<name>A0A6C2UA74_PONDE</name>
<proteinExistence type="predicted"/>
<gene>
    <name evidence="1" type="ORF">PDESU_05592</name>
</gene>
<dbReference type="AlphaFoldDB" id="A0A6C2UA74"/>
<dbReference type="InterPro" id="IPR012347">
    <property type="entry name" value="Ferritin-like"/>
</dbReference>
<protein>
    <submittedName>
        <fullName evidence="1">Uncharacterized protein</fullName>
    </submittedName>
</protein>
<organism evidence="1 2">
    <name type="scientific">Pontiella desulfatans</name>
    <dbReference type="NCBI Taxonomy" id="2750659"/>
    <lineage>
        <taxon>Bacteria</taxon>
        <taxon>Pseudomonadati</taxon>
        <taxon>Kiritimatiellota</taxon>
        <taxon>Kiritimatiellia</taxon>
        <taxon>Kiritimatiellales</taxon>
        <taxon>Pontiellaceae</taxon>
        <taxon>Pontiella</taxon>
    </lineage>
</organism>
<accession>A0A6C2UA74</accession>
<dbReference type="SUPFAM" id="SSF47240">
    <property type="entry name" value="Ferritin-like"/>
    <property type="match status" value="1"/>
</dbReference>
<dbReference type="PANTHER" id="PTHR33531">
    <property type="entry name" value="RUBRERYTHRIN SUBFAMILY"/>
    <property type="match status" value="1"/>
</dbReference>
<dbReference type="InterPro" id="IPR009078">
    <property type="entry name" value="Ferritin-like_SF"/>
</dbReference>